<dbReference type="InterPro" id="IPR021828">
    <property type="entry name" value="GlgE_dom_N/S"/>
</dbReference>
<dbReference type="AlphaFoldDB" id="A0A372GLK3"/>
<proteinExistence type="predicted"/>
<accession>A0A372GLK3</accession>
<dbReference type="Gene3D" id="2.60.40.10">
    <property type="entry name" value="Immunoglobulins"/>
    <property type="match status" value="1"/>
</dbReference>
<dbReference type="OrthoDB" id="9805159at2"/>
<name>A0A372GLK3_9ACTN</name>
<evidence type="ECO:0000313" key="2">
    <source>
        <dbReference type="EMBL" id="RFS85943.1"/>
    </source>
</evidence>
<reference evidence="2 3" key="1">
    <citation type="submission" date="2018-08" db="EMBL/GenBank/DDBJ databases">
        <title>Actinomadura spongicola sp. nov., isolated from marine sponge Leucetta chagosensis.</title>
        <authorList>
            <person name="Li L."/>
            <person name="Lin H.W."/>
        </authorList>
    </citation>
    <scope>NUCLEOTIDE SEQUENCE [LARGE SCALE GENOMIC DNA]</scope>
    <source>
        <strain evidence="2 3">LHW52907</strain>
    </source>
</reference>
<sequence>MHVESGTSGGTGIPRVGRIPIIDVAPVVGCGRWPAKAVVGETVEVSATVFREGHERLGAAVVLRTPEGEELPGRRMREVAPGTDRWAAEVTPTEMGSWSFRVEAWGDPIAHWWHDAQIKVPRGQDVDLMLTEGSLLFARAAEAVPGKDRPTVERLADLLGDETVPVTDRMEAVTDPTVQDVLERHPLRELLTVSDWYPLAVHRQRALYGAWYEFFPRSEGATLDPLGRRGPTSGTFRTAMKR</sequence>
<dbReference type="InterPro" id="IPR013783">
    <property type="entry name" value="Ig-like_fold"/>
</dbReference>
<dbReference type="Proteomes" id="UP000262882">
    <property type="component" value="Unassembled WGS sequence"/>
</dbReference>
<keyword evidence="3" id="KW-1185">Reference proteome</keyword>
<dbReference type="RefSeq" id="WP_117399799.1">
    <property type="nucleotide sequence ID" value="NZ_QVNQ01000003.1"/>
</dbReference>
<dbReference type="Gene3D" id="1.20.58.80">
    <property type="entry name" value="Phosphotransferase system, lactose/cellobiose-type IIA subunit"/>
    <property type="match status" value="1"/>
</dbReference>
<protein>
    <submittedName>
        <fullName evidence="2">DUF3416 domain-containing protein</fullName>
    </submittedName>
</protein>
<gene>
    <name evidence="2" type="ORF">D0T12_12805</name>
</gene>
<evidence type="ECO:0000313" key="3">
    <source>
        <dbReference type="Proteomes" id="UP000262882"/>
    </source>
</evidence>
<dbReference type="Pfam" id="PF11896">
    <property type="entry name" value="GlgE_dom_N_S"/>
    <property type="match status" value="1"/>
</dbReference>
<organism evidence="2 3">
    <name type="scientific">Actinomadura spongiicola</name>
    <dbReference type="NCBI Taxonomy" id="2303421"/>
    <lineage>
        <taxon>Bacteria</taxon>
        <taxon>Bacillati</taxon>
        <taxon>Actinomycetota</taxon>
        <taxon>Actinomycetes</taxon>
        <taxon>Streptosporangiales</taxon>
        <taxon>Thermomonosporaceae</taxon>
        <taxon>Actinomadura</taxon>
    </lineage>
</organism>
<dbReference type="GO" id="GO:0005975">
    <property type="term" value="P:carbohydrate metabolic process"/>
    <property type="evidence" value="ECO:0007669"/>
    <property type="project" value="UniProtKB-ARBA"/>
</dbReference>
<evidence type="ECO:0000259" key="1">
    <source>
        <dbReference type="Pfam" id="PF11896"/>
    </source>
</evidence>
<comment type="caution">
    <text evidence="2">The sequence shown here is derived from an EMBL/GenBank/DDBJ whole genome shotgun (WGS) entry which is preliminary data.</text>
</comment>
<feature type="non-terminal residue" evidence="2">
    <location>
        <position position="242"/>
    </location>
</feature>
<dbReference type="EMBL" id="QVNQ01000003">
    <property type="protein sequence ID" value="RFS85943.1"/>
    <property type="molecule type" value="Genomic_DNA"/>
</dbReference>
<dbReference type="GO" id="GO:0004553">
    <property type="term" value="F:hydrolase activity, hydrolyzing O-glycosyl compounds"/>
    <property type="evidence" value="ECO:0007669"/>
    <property type="project" value="InterPro"/>
</dbReference>
<feature type="domain" description="Alpha-1,4-glucan:maltose-1-phosphate maltosyltransferase" evidence="1">
    <location>
        <begin position="17"/>
        <end position="203"/>
    </location>
</feature>